<evidence type="ECO:0000256" key="5">
    <source>
        <dbReference type="ARBA" id="ARBA00022559"/>
    </source>
</evidence>
<evidence type="ECO:0000256" key="19">
    <source>
        <dbReference type="PIRSR" id="PIRSR600823-4"/>
    </source>
</evidence>
<evidence type="ECO:0000256" key="7">
    <source>
        <dbReference type="ARBA" id="ARBA00022723"/>
    </source>
</evidence>
<keyword evidence="9 18" id="KW-0106">Calcium</keyword>
<gene>
    <name evidence="22" type="ORF">TRIUR3_20033</name>
</gene>
<feature type="binding site" evidence="18">
    <location>
        <position position="425"/>
    </location>
    <ligand>
        <name>Ca(2+)</name>
        <dbReference type="ChEBI" id="CHEBI:29108"/>
        <label>2</label>
    </ligand>
</feature>
<evidence type="ECO:0000259" key="21">
    <source>
        <dbReference type="PROSITE" id="PS50873"/>
    </source>
</evidence>
<keyword evidence="11 18" id="KW-0408">Iron</keyword>
<dbReference type="GO" id="GO:0006979">
    <property type="term" value="P:response to oxidative stress"/>
    <property type="evidence" value="ECO:0007669"/>
    <property type="project" value="InterPro"/>
</dbReference>
<comment type="cofactor">
    <cofactor evidence="18">
        <name>heme b</name>
        <dbReference type="ChEBI" id="CHEBI:60344"/>
    </cofactor>
    <text evidence="18">Binds 1 heme b (iron(II)-protoporphyrin IX) group per subunit.</text>
</comment>
<dbReference type="FunFam" id="1.10.420.10:FF:000006">
    <property type="entry name" value="Peroxidase"/>
    <property type="match status" value="1"/>
</dbReference>
<evidence type="ECO:0000256" key="8">
    <source>
        <dbReference type="ARBA" id="ARBA00022729"/>
    </source>
</evidence>
<evidence type="ECO:0000256" key="15">
    <source>
        <dbReference type="ARBA" id="ARBA00023324"/>
    </source>
</evidence>
<dbReference type="InterPro" id="IPR019794">
    <property type="entry name" value="Peroxidases_AS"/>
</dbReference>
<comment type="similarity">
    <text evidence="3">Belongs to the peroxidase family. Ascorbate peroxidase subfamily.</text>
</comment>
<dbReference type="OMA" id="EIRENCW"/>
<feature type="binding site" evidence="18">
    <location>
        <position position="377"/>
    </location>
    <ligand>
        <name>Ca(2+)</name>
        <dbReference type="ChEBI" id="CHEBI:29108"/>
        <label>2</label>
    </ligand>
</feature>
<keyword evidence="14" id="KW-0873">Pyrrolidone carboxylic acid</keyword>
<feature type="disulfide bond" evidence="20">
    <location>
        <begin position="383"/>
        <end position="410"/>
    </location>
</feature>
<feature type="binding site" evidence="18">
    <location>
        <position position="247"/>
    </location>
    <ligand>
        <name>Ca(2+)</name>
        <dbReference type="ChEBI" id="CHEBI:29108"/>
        <label>1</label>
    </ligand>
</feature>
<organism evidence="22">
    <name type="scientific">Triticum urartu</name>
    <name type="common">Red wild einkorn</name>
    <name type="synonym">Crithodium urartu</name>
    <dbReference type="NCBI Taxonomy" id="4572"/>
    <lineage>
        <taxon>Eukaryota</taxon>
        <taxon>Viridiplantae</taxon>
        <taxon>Streptophyta</taxon>
        <taxon>Embryophyta</taxon>
        <taxon>Tracheophyta</taxon>
        <taxon>Spermatophyta</taxon>
        <taxon>Magnoliopsida</taxon>
        <taxon>Liliopsida</taxon>
        <taxon>Poales</taxon>
        <taxon>Poaceae</taxon>
        <taxon>BOP clade</taxon>
        <taxon>Pooideae</taxon>
        <taxon>Triticodae</taxon>
        <taxon>Triticeae</taxon>
        <taxon>Triticinae</taxon>
        <taxon>Triticum</taxon>
    </lineage>
</organism>
<evidence type="ECO:0000256" key="6">
    <source>
        <dbReference type="ARBA" id="ARBA00022617"/>
    </source>
</evidence>
<keyword evidence="12 20" id="KW-1015">Disulfide bond</keyword>
<dbReference type="InterPro" id="IPR019793">
    <property type="entry name" value="Peroxidases_heam-ligand_BS"/>
</dbReference>
<keyword evidence="10" id="KW-0560">Oxidoreductase</keyword>
<dbReference type="InterPro" id="IPR000823">
    <property type="entry name" value="Peroxidase_pln"/>
</dbReference>
<feature type="active site" description="Proton acceptor" evidence="16">
    <location>
        <position position="246"/>
    </location>
</feature>
<dbReference type="GO" id="GO:0020037">
    <property type="term" value="F:heme binding"/>
    <property type="evidence" value="ECO:0007669"/>
    <property type="project" value="InterPro"/>
</dbReference>
<evidence type="ECO:0000256" key="13">
    <source>
        <dbReference type="ARBA" id="ARBA00023180"/>
    </source>
</evidence>
<feature type="domain" description="Plant heme peroxidase family profile" evidence="21">
    <location>
        <begin position="205"/>
        <end position="502"/>
    </location>
</feature>
<sequence>MAGGLLDTADLDCYMALRALCHNWRAATDDPTNTMDHRFRPHNWVMLDYPSHGDDTRVLVNTETGRFHVRDIPMLRRYFIVSVSTDGLLVLAEKEPPHAACVLNPFTGYMVRFAARMRPNVMAAAVSGSSPLYLVIYCSDSNKLYRADPSCQDFVRYKKKYAYPLVRIPMASRWWTRNWDKKGAREQEAAGGGGGDLRQPTVAQGLSFDFYRQLCPRAESIVRDFVLDAVRKDIGLAAGLLRLHFHDCFVQGCDASVLLDGSATGPGEQQAPPNLTLRPSAFKAVNDIRDRLERECRGAVVSCSDILALAARDSVVASGGPEYRVPLGRRDSPRFATAQDVLSGLPPPSSNVPSLLDVLRKIGLDAADLVALSGGHTVGLGHCTSFDDRLFPRPAPTMSPDFLGRLKRTCPAKGTDARTVLDVRTPNVFDNKYYVNLVNWEGLFVSDQDLFTNATTRPIVERFARSQRDFFDQFGVSMVKMGQIKVLTGDQGQVRRNCSARNTGTADGLQWSSLVQTVVDAAAESLGF</sequence>
<dbReference type="InterPro" id="IPR010255">
    <property type="entry name" value="Haem_peroxidase_sf"/>
</dbReference>
<dbReference type="PRINTS" id="PR00458">
    <property type="entry name" value="PEROXIDASE"/>
</dbReference>
<evidence type="ECO:0000256" key="20">
    <source>
        <dbReference type="PIRSR" id="PIRSR600823-5"/>
    </source>
</evidence>
<feature type="binding site" evidence="17">
    <location>
        <position position="346"/>
    </location>
    <ligand>
        <name>substrate</name>
    </ligand>
</feature>
<accession>M8AA24</accession>
<evidence type="ECO:0000256" key="9">
    <source>
        <dbReference type="ARBA" id="ARBA00022837"/>
    </source>
</evidence>
<dbReference type="Gene3D" id="1.10.520.10">
    <property type="match status" value="1"/>
</dbReference>
<keyword evidence="8" id="KW-0732">Signal</keyword>
<feature type="site" description="Transition state stabilizer" evidence="19">
    <location>
        <position position="242"/>
    </location>
</feature>
<evidence type="ECO:0000256" key="11">
    <source>
        <dbReference type="ARBA" id="ARBA00023004"/>
    </source>
</evidence>
<keyword evidence="15" id="KW-0376">Hydrogen peroxide</keyword>
<dbReference type="SUPFAM" id="SSF48113">
    <property type="entry name" value="Heme-dependent peroxidases"/>
    <property type="match status" value="1"/>
</dbReference>
<dbReference type="InterPro" id="IPR002016">
    <property type="entry name" value="Haem_peroxidase"/>
</dbReference>
<protein>
    <recommendedName>
        <fullName evidence="4">peroxidase</fullName>
        <ecNumber evidence="4">1.11.1.7</ecNumber>
    </recommendedName>
</protein>
<keyword evidence="6" id="KW-0349">Heme</keyword>
<feature type="binding site" evidence="18">
    <location>
        <position position="252"/>
    </location>
    <ligand>
        <name>Ca(2+)</name>
        <dbReference type="ChEBI" id="CHEBI:29108"/>
        <label>1</label>
    </ligand>
</feature>
<dbReference type="GO" id="GO:0042744">
    <property type="term" value="P:hydrogen peroxide catabolic process"/>
    <property type="evidence" value="ECO:0007669"/>
    <property type="project" value="UniProtKB-KW"/>
</dbReference>
<dbReference type="EC" id="1.11.1.7" evidence="4"/>
<keyword evidence="5 22" id="KW-0575">Peroxidase</keyword>
<feature type="binding site" evidence="18">
    <location>
        <position position="256"/>
    </location>
    <ligand>
        <name>Ca(2+)</name>
        <dbReference type="ChEBI" id="CHEBI:29108"/>
        <label>1</label>
    </ligand>
</feature>
<evidence type="ECO:0000256" key="18">
    <source>
        <dbReference type="PIRSR" id="PIRSR600823-3"/>
    </source>
</evidence>
<dbReference type="CDD" id="cd00693">
    <property type="entry name" value="secretory_peroxidase"/>
    <property type="match status" value="1"/>
</dbReference>
<dbReference type="eggNOG" id="ENOG502QT8W">
    <property type="taxonomic scope" value="Eukaryota"/>
</dbReference>
<keyword evidence="13" id="KW-0325">Glycoprotein</keyword>
<feature type="binding site" evidence="18">
    <location>
        <position position="430"/>
    </location>
    <ligand>
        <name>Ca(2+)</name>
        <dbReference type="ChEBI" id="CHEBI:29108"/>
        <label>2</label>
    </ligand>
</feature>
<dbReference type="PANTHER" id="PTHR31517">
    <property type="match status" value="1"/>
</dbReference>
<dbReference type="Pfam" id="PF00141">
    <property type="entry name" value="peroxidase"/>
    <property type="match status" value="1"/>
</dbReference>
<dbReference type="GO" id="GO:0005576">
    <property type="term" value="C:extracellular region"/>
    <property type="evidence" value="ECO:0007669"/>
    <property type="project" value="UniProtKB-SubCell"/>
</dbReference>
<feature type="binding site" evidence="18">
    <location>
        <position position="250"/>
    </location>
    <ligand>
        <name>Ca(2+)</name>
        <dbReference type="ChEBI" id="CHEBI:29108"/>
        <label>1</label>
    </ligand>
</feature>
<comment type="cofactor">
    <cofactor evidence="18">
        <name>Ca(2+)</name>
        <dbReference type="ChEBI" id="CHEBI:29108"/>
    </cofactor>
    <text evidence="18">Binds 2 calcium ions per subunit.</text>
</comment>
<dbReference type="STRING" id="4572.M8AA24"/>
<dbReference type="PROSITE" id="PS50873">
    <property type="entry name" value="PEROXIDASE_4"/>
    <property type="match status" value="1"/>
</dbReference>
<evidence type="ECO:0000256" key="10">
    <source>
        <dbReference type="ARBA" id="ARBA00023002"/>
    </source>
</evidence>
<dbReference type="AlphaFoldDB" id="M8AA24"/>
<dbReference type="EMBL" id="KD146580">
    <property type="protein sequence ID" value="EMS57349.1"/>
    <property type="molecule type" value="Genomic_DNA"/>
</dbReference>
<evidence type="ECO:0000256" key="1">
    <source>
        <dbReference type="ARBA" id="ARBA00000189"/>
    </source>
</evidence>
<dbReference type="GO" id="GO:0140825">
    <property type="term" value="F:lactoperoxidase activity"/>
    <property type="evidence" value="ECO:0007669"/>
    <property type="project" value="UniProtKB-EC"/>
</dbReference>
<evidence type="ECO:0000256" key="12">
    <source>
        <dbReference type="ARBA" id="ARBA00023157"/>
    </source>
</evidence>
<dbReference type="PRINTS" id="PR00461">
    <property type="entry name" value="PLPEROXIDASE"/>
</dbReference>
<evidence type="ECO:0000256" key="2">
    <source>
        <dbReference type="ARBA" id="ARBA00004613"/>
    </source>
</evidence>
<name>M8AA24_TRIUA</name>
<dbReference type="PROSITE" id="PS00436">
    <property type="entry name" value="PEROXIDASE_2"/>
    <property type="match status" value="1"/>
</dbReference>
<feature type="disulfide bond" evidence="20">
    <location>
        <begin position="215"/>
        <end position="296"/>
    </location>
</feature>
<evidence type="ECO:0000256" key="16">
    <source>
        <dbReference type="PIRSR" id="PIRSR600823-1"/>
    </source>
</evidence>
<feature type="binding site" evidence="18">
    <location>
        <position position="254"/>
    </location>
    <ligand>
        <name>Ca(2+)</name>
        <dbReference type="ChEBI" id="CHEBI:29108"/>
        <label>1</label>
    </ligand>
</feature>
<dbReference type="Gene3D" id="1.10.420.10">
    <property type="entry name" value="Peroxidase, domain 2"/>
    <property type="match status" value="1"/>
</dbReference>
<dbReference type="GO" id="GO:0046872">
    <property type="term" value="F:metal ion binding"/>
    <property type="evidence" value="ECO:0007669"/>
    <property type="project" value="UniProtKB-KW"/>
</dbReference>
<dbReference type="FunFam" id="1.10.520.10:FF:000009">
    <property type="entry name" value="Peroxidase"/>
    <property type="match status" value="1"/>
</dbReference>
<feature type="binding site" evidence="18">
    <location>
        <position position="268"/>
    </location>
    <ligand>
        <name>Ca(2+)</name>
        <dbReference type="ChEBI" id="CHEBI:29108"/>
        <label>1</label>
    </ligand>
</feature>
<dbReference type="InterPro" id="IPR033905">
    <property type="entry name" value="Secretory_peroxidase"/>
</dbReference>
<reference evidence="22" key="1">
    <citation type="journal article" date="2013" name="Nature">
        <title>Draft genome of the wheat A-genome progenitor Triticum urartu.</title>
        <authorList>
            <person name="Ling H.Q."/>
            <person name="Zhao S."/>
            <person name="Liu D."/>
            <person name="Wang J."/>
            <person name="Sun H."/>
            <person name="Zhang C."/>
            <person name="Fan H."/>
            <person name="Li D."/>
            <person name="Dong L."/>
            <person name="Tao Y."/>
            <person name="Gao C."/>
            <person name="Wu H."/>
            <person name="Li Y."/>
            <person name="Cui Y."/>
            <person name="Guo X."/>
            <person name="Zheng S."/>
            <person name="Wang B."/>
            <person name="Yu K."/>
            <person name="Liang Q."/>
            <person name="Yang W."/>
            <person name="Lou X."/>
            <person name="Chen J."/>
            <person name="Feng M."/>
            <person name="Jian J."/>
            <person name="Zhang X."/>
            <person name="Luo G."/>
            <person name="Jiang Y."/>
            <person name="Liu J."/>
            <person name="Wang Z."/>
            <person name="Sha Y."/>
            <person name="Zhang B."/>
            <person name="Wu H."/>
            <person name="Tang D."/>
            <person name="Shen Q."/>
            <person name="Xue P."/>
            <person name="Zou S."/>
            <person name="Wang X."/>
            <person name="Liu X."/>
            <person name="Wang F."/>
            <person name="Yang Y."/>
            <person name="An X."/>
            <person name="Dong Z."/>
            <person name="Zhang K."/>
            <person name="Zhang X."/>
            <person name="Luo M.C."/>
            <person name="Dvorak J."/>
            <person name="Tong Y."/>
            <person name="Wang J."/>
            <person name="Yang H."/>
            <person name="Li Z."/>
            <person name="Wang D."/>
            <person name="Zhang A."/>
            <person name="Wang J."/>
        </authorList>
    </citation>
    <scope>NUCLEOTIDE SEQUENCE</scope>
</reference>
<evidence type="ECO:0000256" key="4">
    <source>
        <dbReference type="ARBA" id="ARBA00012313"/>
    </source>
</evidence>
<feature type="disulfide bond" evidence="20">
    <location>
        <begin position="248"/>
        <end position="253"/>
    </location>
</feature>
<keyword evidence="7 18" id="KW-0479">Metal-binding</keyword>
<dbReference type="PANTHER" id="PTHR31517:SF51">
    <property type="entry name" value="PEROXIDASE 55"/>
    <property type="match status" value="1"/>
</dbReference>
<feature type="binding site" description="axial binding residue" evidence="18">
    <location>
        <position position="376"/>
    </location>
    <ligand>
        <name>heme b</name>
        <dbReference type="ChEBI" id="CHEBI:60344"/>
    </ligand>
    <ligandPart>
        <name>Fe</name>
        <dbReference type="ChEBI" id="CHEBI:18248"/>
    </ligandPart>
</feature>
<comment type="catalytic activity">
    <reaction evidence="1">
        <text>2 a phenolic donor + H2O2 = 2 a phenolic radical donor + 2 H2O</text>
        <dbReference type="Rhea" id="RHEA:56136"/>
        <dbReference type="ChEBI" id="CHEBI:15377"/>
        <dbReference type="ChEBI" id="CHEBI:16240"/>
        <dbReference type="ChEBI" id="CHEBI:139520"/>
        <dbReference type="ChEBI" id="CHEBI:139521"/>
        <dbReference type="EC" id="1.11.1.7"/>
    </reaction>
</comment>
<comment type="subcellular location">
    <subcellularLocation>
        <location evidence="2">Secreted</location>
    </subcellularLocation>
</comment>
<evidence type="ECO:0000313" key="22">
    <source>
        <dbReference type="EMBL" id="EMS57349.1"/>
    </source>
</evidence>
<evidence type="ECO:0000256" key="17">
    <source>
        <dbReference type="PIRSR" id="PIRSR600823-2"/>
    </source>
</evidence>
<evidence type="ECO:0000256" key="14">
    <source>
        <dbReference type="ARBA" id="ARBA00023283"/>
    </source>
</evidence>
<dbReference type="PROSITE" id="PS00435">
    <property type="entry name" value="PEROXIDASE_1"/>
    <property type="match status" value="1"/>
</dbReference>
<feature type="disulfide bond" evidence="20">
    <location>
        <begin position="303"/>
        <end position="498"/>
    </location>
</feature>
<feature type="binding site" evidence="18">
    <location>
        <position position="422"/>
    </location>
    <ligand>
        <name>Ca(2+)</name>
        <dbReference type="ChEBI" id="CHEBI:29108"/>
        <label>2</label>
    </ligand>
</feature>
<evidence type="ECO:0000256" key="3">
    <source>
        <dbReference type="ARBA" id="ARBA00006873"/>
    </source>
</evidence>
<proteinExistence type="inferred from homology"/>